<dbReference type="Gene3D" id="3.30.110.170">
    <property type="entry name" value="Protein of unknown function (DUF541), domain 1"/>
    <property type="match status" value="1"/>
</dbReference>
<feature type="signal peptide" evidence="1">
    <location>
        <begin position="1"/>
        <end position="19"/>
    </location>
</feature>
<dbReference type="InterPro" id="IPR007497">
    <property type="entry name" value="SIMPL/DUF541"/>
</dbReference>
<dbReference type="PANTHER" id="PTHR34387:SF1">
    <property type="entry name" value="PERIPLASMIC IMMUNOGENIC PROTEIN"/>
    <property type="match status" value="1"/>
</dbReference>
<feature type="chain" id="PRO_5032761342" description="SIMPL domain-containing protein" evidence="1">
    <location>
        <begin position="20"/>
        <end position="256"/>
    </location>
</feature>
<dbReference type="Proteomes" id="UP000555393">
    <property type="component" value="Unassembled WGS sequence"/>
</dbReference>
<evidence type="ECO:0008006" key="4">
    <source>
        <dbReference type="Google" id="ProtNLM"/>
    </source>
</evidence>
<protein>
    <recommendedName>
        <fullName evidence="4">SIMPL domain-containing protein</fullName>
    </recommendedName>
</protein>
<dbReference type="Pfam" id="PF04402">
    <property type="entry name" value="SIMPL"/>
    <property type="match status" value="1"/>
</dbReference>
<keyword evidence="3" id="KW-1185">Reference proteome</keyword>
<evidence type="ECO:0000256" key="1">
    <source>
        <dbReference type="SAM" id="SignalP"/>
    </source>
</evidence>
<evidence type="ECO:0000313" key="3">
    <source>
        <dbReference type="Proteomes" id="UP000555393"/>
    </source>
</evidence>
<dbReference type="RefSeq" id="WP_184221123.1">
    <property type="nucleotide sequence ID" value="NZ_JACIIU010000003.1"/>
</dbReference>
<name>A0A841M380_9HYPH</name>
<organism evidence="2 3">
    <name type="scientific">Paenochrobactrum gallinarii</name>
    <dbReference type="NCBI Taxonomy" id="643673"/>
    <lineage>
        <taxon>Bacteria</taxon>
        <taxon>Pseudomonadati</taxon>
        <taxon>Pseudomonadota</taxon>
        <taxon>Alphaproteobacteria</taxon>
        <taxon>Hyphomicrobiales</taxon>
        <taxon>Brucellaceae</taxon>
        <taxon>Paenochrobactrum</taxon>
    </lineage>
</organism>
<reference evidence="2 3" key="1">
    <citation type="submission" date="2020-08" db="EMBL/GenBank/DDBJ databases">
        <title>Genomic Encyclopedia of Type Strains, Phase IV (KMG-IV): sequencing the most valuable type-strain genomes for metagenomic binning, comparative biology and taxonomic classification.</title>
        <authorList>
            <person name="Goeker M."/>
        </authorList>
    </citation>
    <scope>NUCLEOTIDE SEQUENCE [LARGE SCALE GENOMIC DNA]</scope>
    <source>
        <strain evidence="2 3">DSM 22336</strain>
    </source>
</reference>
<dbReference type="Gene3D" id="3.30.70.2970">
    <property type="entry name" value="Protein of unknown function (DUF541), domain 2"/>
    <property type="match status" value="1"/>
</dbReference>
<gene>
    <name evidence="2" type="ORF">FHS77_001132</name>
</gene>
<dbReference type="EMBL" id="JACIIU010000003">
    <property type="protein sequence ID" value="MBB6260598.1"/>
    <property type="molecule type" value="Genomic_DNA"/>
</dbReference>
<keyword evidence="1" id="KW-0732">Signal</keyword>
<comment type="caution">
    <text evidence="2">The sequence shown here is derived from an EMBL/GenBank/DDBJ whole genome shotgun (WGS) entry which is preliminary data.</text>
</comment>
<accession>A0A841M380</accession>
<evidence type="ECO:0000313" key="2">
    <source>
        <dbReference type="EMBL" id="MBB6260598.1"/>
    </source>
</evidence>
<dbReference type="InterPro" id="IPR052022">
    <property type="entry name" value="26kDa_periplasmic_antigen"/>
</dbReference>
<dbReference type="AlphaFoldDB" id="A0A841M380"/>
<dbReference type="PANTHER" id="PTHR34387">
    <property type="entry name" value="SLR1258 PROTEIN"/>
    <property type="match status" value="1"/>
</dbReference>
<sequence length="256" mass="27104">MTTRAKVFLVASLSLTAVAATALVSVFPASAIAQENQMKKRTSRITVTGEGEMNVAPDMALLNLSVLREAETARDALTQNNEAMDKVLSAMKEAGVEPRDLQTGGFNIQPRYIYPDDKNGLTQPKISGYSVSNTLSVRVRDLTKLGNILDTSVTLGVNQGGNVTFVNDNPSATITEARKRAVADAIAKAKTLTDAAGVGLGDVLEINESSRRPAPVPMMRGKMMAIEAAAPSDSVPMSAGENSYNVSVTVTFALKQ</sequence>
<dbReference type="GO" id="GO:0006974">
    <property type="term" value="P:DNA damage response"/>
    <property type="evidence" value="ECO:0007669"/>
    <property type="project" value="TreeGrafter"/>
</dbReference>
<proteinExistence type="predicted"/>